<keyword evidence="4" id="KW-0964">Secreted</keyword>
<evidence type="ECO:0000256" key="4">
    <source>
        <dbReference type="ARBA" id="ARBA00022525"/>
    </source>
</evidence>
<comment type="similarity">
    <text evidence="2 8">Belongs to the protease inhibitor I16 (SSI) family.</text>
</comment>
<sequence>MTSLRLGGVLLAAAALLSTATATAAAEPGTSSVTLVVHAKAGTTDVARLQCEPAGGSHPDPDTACAELIAANGDFAELEGQQTMCTMELNPVTARANGVWDGETIDWQQEFSNPCVLIAATGSVFDF</sequence>
<evidence type="ECO:0000256" key="9">
    <source>
        <dbReference type="SAM" id="SignalP"/>
    </source>
</evidence>
<dbReference type="Gene3D" id="3.30.350.10">
    <property type="entry name" value="Subtilisin inhibitor-like"/>
    <property type="match status" value="1"/>
</dbReference>
<evidence type="ECO:0000256" key="1">
    <source>
        <dbReference type="ARBA" id="ARBA00004613"/>
    </source>
</evidence>
<keyword evidence="6 8" id="KW-0722">Serine protease inhibitor</keyword>
<evidence type="ECO:0000256" key="8">
    <source>
        <dbReference type="RuleBase" id="RU003471"/>
    </source>
</evidence>
<evidence type="ECO:0000256" key="2">
    <source>
        <dbReference type="ARBA" id="ARBA00010472"/>
    </source>
</evidence>
<name>A0ABT2J404_9PSEU</name>
<keyword evidence="12" id="KW-1185">Reference proteome</keyword>
<protein>
    <submittedName>
        <fullName evidence="11">Serine protease</fullName>
    </submittedName>
</protein>
<keyword evidence="11" id="KW-0378">Hydrolase</keyword>
<proteinExistence type="inferred from homology"/>
<keyword evidence="9" id="KW-0732">Signal</keyword>
<dbReference type="SUPFAM" id="SSF55399">
    <property type="entry name" value="Subtilisin inhibitor"/>
    <property type="match status" value="1"/>
</dbReference>
<dbReference type="InterPro" id="IPR036819">
    <property type="entry name" value="Subtilisin_inhibitor-like_sf"/>
</dbReference>
<accession>A0ABT2J404</accession>
<comment type="subunit">
    <text evidence="3">Homodimer.</text>
</comment>
<evidence type="ECO:0000259" key="10">
    <source>
        <dbReference type="Pfam" id="PF00720"/>
    </source>
</evidence>
<keyword evidence="7" id="KW-1015">Disulfide bond</keyword>
<dbReference type="GO" id="GO:0008233">
    <property type="term" value="F:peptidase activity"/>
    <property type="evidence" value="ECO:0007669"/>
    <property type="project" value="UniProtKB-KW"/>
</dbReference>
<dbReference type="RefSeq" id="WP_260189935.1">
    <property type="nucleotide sequence ID" value="NZ_JAFFZE010000006.1"/>
</dbReference>
<feature type="signal peptide" evidence="9">
    <location>
        <begin position="1"/>
        <end position="24"/>
    </location>
</feature>
<feature type="domain" description="Subtilisin inhibitor" evidence="10">
    <location>
        <begin position="40"/>
        <end position="113"/>
    </location>
</feature>
<evidence type="ECO:0000313" key="11">
    <source>
        <dbReference type="EMBL" id="MCT2582597.1"/>
    </source>
</evidence>
<keyword evidence="5 8" id="KW-0646">Protease inhibitor</keyword>
<dbReference type="GO" id="GO:0006508">
    <property type="term" value="P:proteolysis"/>
    <property type="evidence" value="ECO:0007669"/>
    <property type="project" value="UniProtKB-KW"/>
</dbReference>
<evidence type="ECO:0000256" key="5">
    <source>
        <dbReference type="ARBA" id="ARBA00022690"/>
    </source>
</evidence>
<dbReference type="InterPro" id="IPR020054">
    <property type="entry name" value="Prot_inh_SSI_I16_CS"/>
</dbReference>
<dbReference type="PRINTS" id="PR00294">
    <property type="entry name" value="SSBTLNINHBTR"/>
</dbReference>
<dbReference type="EMBL" id="JAFFZE010000006">
    <property type="protein sequence ID" value="MCT2582597.1"/>
    <property type="molecule type" value="Genomic_DNA"/>
</dbReference>
<reference evidence="11 12" key="1">
    <citation type="submission" date="2021-02" db="EMBL/GenBank/DDBJ databases">
        <title>Actinophytocola xerophila sp. nov., isolated from soil of cotton cropping field.</title>
        <authorList>
            <person name="Huang R."/>
            <person name="Chen X."/>
            <person name="Ge X."/>
            <person name="Liu W."/>
        </authorList>
    </citation>
    <scope>NUCLEOTIDE SEQUENCE [LARGE SCALE GENOMIC DNA]</scope>
    <source>
        <strain evidence="11 12">S1-96</strain>
    </source>
</reference>
<evidence type="ECO:0000256" key="3">
    <source>
        <dbReference type="ARBA" id="ARBA00011738"/>
    </source>
</evidence>
<feature type="chain" id="PRO_5046076116" evidence="9">
    <location>
        <begin position="25"/>
        <end position="127"/>
    </location>
</feature>
<gene>
    <name evidence="11" type="ORF">JT362_05615</name>
</gene>
<dbReference type="InterPro" id="IPR000691">
    <property type="entry name" value="Prot_inh_I16_SSI"/>
</dbReference>
<evidence type="ECO:0000256" key="6">
    <source>
        <dbReference type="ARBA" id="ARBA00022900"/>
    </source>
</evidence>
<dbReference type="Proteomes" id="UP001156441">
    <property type="component" value="Unassembled WGS sequence"/>
</dbReference>
<comment type="caution">
    <text evidence="11">The sequence shown here is derived from an EMBL/GenBank/DDBJ whole genome shotgun (WGS) entry which is preliminary data.</text>
</comment>
<dbReference type="InterPro" id="IPR023549">
    <property type="entry name" value="Subtilisin_inhibitor"/>
</dbReference>
<organism evidence="11 12">
    <name type="scientific">Actinophytocola gossypii</name>
    <dbReference type="NCBI Taxonomy" id="2812003"/>
    <lineage>
        <taxon>Bacteria</taxon>
        <taxon>Bacillati</taxon>
        <taxon>Actinomycetota</taxon>
        <taxon>Actinomycetes</taxon>
        <taxon>Pseudonocardiales</taxon>
        <taxon>Pseudonocardiaceae</taxon>
    </lineage>
</organism>
<evidence type="ECO:0000313" key="12">
    <source>
        <dbReference type="Proteomes" id="UP001156441"/>
    </source>
</evidence>
<evidence type="ECO:0000256" key="7">
    <source>
        <dbReference type="ARBA" id="ARBA00023157"/>
    </source>
</evidence>
<dbReference type="PROSITE" id="PS00999">
    <property type="entry name" value="SSI"/>
    <property type="match status" value="1"/>
</dbReference>
<comment type="subcellular location">
    <subcellularLocation>
        <location evidence="1">Secreted</location>
    </subcellularLocation>
</comment>
<keyword evidence="11" id="KW-0645">Protease</keyword>
<dbReference type="Pfam" id="PF00720">
    <property type="entry name" value="SSI"/>
    <property type="match status" value="1"/>
</dbReference>